<organism evidence="8 9">
    <name type="scientific">Nocardioides aurantiacus</name>
    <dbReference type="NCBI Taxonomy" id="86796"/>
    <lineage>
        <taxon>Bacteria</taxon>
        <taxon>Bacillati</taxon>
        <taxon>Actinomycetota</taxon>
        <taxon>Actinomycetes</taxon>
        <taxon>Propionibacteriales</taxon>
        <taxon>Nocardioidaceae</taxon>
        <taxon>Nocardioides</taxon>
    </lineage>
</organism>
<dbReference type="Pfam" id="PF03631">
    <property type="entry name" value="Virul_fac_BrkB"/>
    <property type="match status" value="1"/>
</dbReference>
<dbReference type="Proteomes" id="UP000281738">
    <property type="component" value="Unassembled WGS sequence"/>
</dbReference>
<name>A0A3N2CS02_9ACTN</name>
<feature type="transmembrane region" description="Helical" evidence="7">
    <location>
        <begin position="166"/>
        <end position="191"/>
    </location>
</feature>
<sequence length="374" mass="40140">MSGADVRRSSDDVSTATPEGASHEDKPESPTDLHKQSWGFVLRKTLHEFTEDQCTDLAAALTYYAVLAVFPAAIALISTIGVFADPAAAVDNVLKILRPLVSSQILGTIEPFLTSVAQSDAAGVGLVVGLVAALWSASGYVGAFSRAMNKIYEIEEGRPFWKLRPVMLLLTFVSVLLAATVLVLLVVSGPILQSIGNVVGLGDAAVTTFAIVKWPLVLVMVVVLVGLLYYVTPNIQQPKFKWISVGAAAAIGIWIVASVAFGLYLATFANYSKTYGAAASVIVALLFVWITNLALLFGAELDSELERGRQLQAGLPAEEDLQLPPRDTRNIKKLRKQRDKDAAIGRKIRREAGQRDDASAATDAPHREQKEGTP</sequence>
<keyword evidence="5 7" id="KW-0472">Membrane</keyword>
<protein>
    <submittedName>
        <fullName evidence="8">Membrane protein</fullName>
    </submittedName>
</protein>
<feature type="transmembrane region" description="Helical" evidence="7">
    <location>
        <begin position="61"/>
        <end position="84"/>
    </location>
</feature>
<proteinExistence type="predicted"/>
<feature type="transmembrane region" description="Helical" evidence="7">
    <location>
        <begin position="211"/>
        <end position="231"/>
    </location>
</feature>
<gene>
    <name evidence="8" type="ORF">EDD33_1158</name>
</gene>
<evidence type="ECO:0000313" key="9">
    <source>
        <dbReference type="Proteomes" id="UP000281738"/>
    </source>
</evidence>
<accession>A0A3N2CS02</accession>
<evidence type="ECO:0000313" key="8">
    <source>
        <dbReference type="EMBL" id="ROR90322.1"/>
    </source>
</evidence>
<feature type="region of interest" description="Disordered" evidence="6">
    <location>
        <begin position="1"/>
        <end position="33"/>
    </location>
</feature>
<dbReference type="PANTHER" id="PTHR30213">
    <property type="entry name" value="INNER MEMBRANE PROTEIN YHJD"/>
    <property type="match status" value="1"/>
</dbReference>
<dbReference type="OrthoDB" id="9781030at2"/>
<evidence type="ECO:0000256" key="7">
    <source>
        <dbReference type="SAM" id="Phobius"/>
    </source>
</evidence>
<dbReference type="AlphaFoldDB" id="A0A3N2CS02"/>
<evidence type="ECO:0000256" key="6">
    <source>
        <dbReference type="SAM" id="MobiDB-lite"/>
    </source>
</evidence>
<feature type="compositionally biased region" description="Basic and acidic residues" evidence="6">
    <location>
        <begin position="1"/>
        <end position="11"/>
    </location>
</feature>
<dbReference type="InterPro" id="IPR017039">
    <property type="entry name" value="Virul_fac_BrkB"/>
</dbReference>
<keyword evidence="4 7" id="KW-1133">Transmembrane helix</keyword>
<keyword evidence="9" id="KW-1185">Reference proteome</keyword>
<evidence type="ECO:0000256" key="5">
    <source>
        <dbReference type="ARBA" id="ARBA00023136"/>
    </source>
</evidence>
<feature type="compositionally biased region" description="Basic and acidic residues" evidence="6">
    <location>
        <begin position="21"/>
        <end position="33"/>
    </location>
</feature>
<evidence type="ECO:0000256" key="4">
    <source>
        <dbReference type="ARBA" id="ARBA00022989"/>
    </source>
</evidence>
<evidence type="ECO:0000256" key="1">
    <source>
        <dbReference type="ARBA" id="ARBA00004651"/>
    </source>
</evidence>
<feature type="transmembrane region" description="Helical" evidence="7">
    <location>
        <begin position="121"/>
        <end position="145"/>
    </location>
</feature>
<evidence type="ECO:0000256" key="2">
    <source>
        <dbReference type="ARBA" id="ARBA00022475"/>
    </source>
</evidence>
<feature type="compositionally biased region" description="Basic and acidic residues" evidence="6">
    <location>
        <begin position="338"/>
        <end position="374"/>
    </location>
</feature>
<dbReference type="NCBIfam" id="TIGR00765">
    <property type="entry name" value="yihY_not_rbn"/>
    <property type="match status" value="1"/>
</dbReference>
<dbReference type="RefSeq" id="WP_123389488.1">
    <property type="nucleotide sequence ID" value="NZ_RKHO01000001.1"/>
</dbReference>
<reference evidence="8 9" key="1">
    <citation type="submission" date="2018-11" db="EMBL/GenBank/DDBJ databases">
        <title>Sequencing the genomes of 1000 actinobacteria strains.</title>
        <authorList>
            <person name="Klenk H.-P."/>
        </authorList>
    </citation>
    <scope>NUCLEOTIDE SEQUENCE [LARGE SCALE GENOMIC DNA]</scope>
    <source>
        <strain evidence="8 9">DSM 12652</strain>
    </source>
</reference>
<dbReference type="EMBL" id="RKHO01000001">
    <property type="protein sequence ID" value="ROR90322.1"/>
    <property type="molecule type" value="Genomic_DNA"/>
</dbReference>
<feature type="transmembrane region" description="Helical" evidence="7">
    <location>
        <begin position="243"/>
        <end position="265"/>
    </location>
</feature>
<evidence type="ECO:0000256" key="3">
    <source>
        <dbReference type="ARBA" id="ARBA00022692"/>
    </source>
</evidence>
<feature type="transmembrane region" description="Helical" evidence="7">
    <location>
        <begin position="277"/>
        <end position="299"/>
    </location>
</feature>
<dbReference type="PANTHER" id="PTHR30213:SF0">
    <property type="entry name" value="UPF0761 MEMBRANE PROTEIN YIHY"/>
    <property type="match status" value="1"/>
</dbReference>
<keyword evidence="3 7" id="KW-0812">Transmembrane</keyword>
<feature type="region of interest" description="Disordered" evidence="6">
    <location>
        <begin position="325"/>
        <end position="374"/>
    </location>
</feature>
<keyword evidence="2" id="KW-1003">Cell membrane</keyword>
<comment type="subcellular location">
    <subcellularLocation>
        <location evidence="1">Cell membrane</location>
        <topology evidence="1">Multi-pass membrane protein</topology>
    </subcellularLocation>
</comment>
<dbReference type="GO" id="GO:0005886">
    <property type="term" value="C:plasma membrane"/>
    <property type="evidence" value="ECO:0007669"/>
    <property type="project" value="UniProtKB-SubCell"/>
</dbReference>
<comment type="caution">
    <text evidence="8">The sequence shown here is derived from an EMBL/GenBank/DDBJ whole genome shotgun (WGS) entry which is preliminary data.</text>
</comment>